<gene>
    <name evidence="1" type="ORF">PsorP6_013962</name>
</gene>
<dbReference type="Proteomes" id="UP001163321">
    <property type="component" value="Chromosome 9"/>
</dbReference>
<name>A0ACC0VFG4_9STRA</name>
<evidence type="ECO:0000313" key="1">
    <source>
        <dbReference type="EMBL" id="KAI9905198.1"/>
    </source>
</evidence>
<organism evidence="1 2">
    <name type="scientific">Peronosclerospora sorghi</name>
    <dbReference type="NCBI Taxonomy" id="230839"/>
    <lineage>
        <taxon>Eukaryota</taxon>
        <taxon>Sar</taxon>
        <taxon>Stramenopiles</taxon>
        <taxon>Oomycota</taxon>
        <taxon>Peronosporomycetes</taxon>
        <taxon>Peronosporales</taxon>
        <taxon>Peronosporaceae</taxon>
        <taxon>Peronosclerospora</taxon>
    </lineage>
</organism>
<reference evidence="1 2" key="1">
    <citation type="journal article" date="2022" name="bioRxiv">
        <title>The genome of the oomycete Peronosclerospora sorghi, a cosmopolitan pathogen of maize and sorghum, is inflated with dispersed pseudogenes.</title>
        <authorList>
            <person name="Fletcher K."/>
            <person name="Martin F."/>
            <person name="Isakeit T."/>
            <person name="Cavanaugh K."/>
            <person name="Magill C."/>
            <person name="Michelmore R."/>
        </authorList>
    </citation>
    <scope>NUCLEOTIDE SEQUENCE [LARGE SCALE GENOMIC DNA]</scope>
    <source>
        <strain evidence="1">P6</strain>
    </source>
</reference>
<protein>
    <submittedName>
        <fullName evidence="1">Uncharacterized protein</fullName>
    </submittedName>
</protein>
<dbReference type="EMBL" id="CM047588">
    <property type="protein sequence ID" value="KAI9905198.1"/>
    <property type="molecule type" value="Genomic_DNA"/>
</dbReference>
<comment type="caution">
    <text evidence="1">The sequence shown here is derived from an EMBL/GenBank/DDBJ whole genome shotgun (WGS) entry which is preliminary data.</text>
</comment>
<evidence type="ECO:0000313" key="2">
    <source>
        <dbReference type="Proteomes" id="UP001163321"/>
    </source>
</evidence>
<keyword evidence="2" id="KW-1185">Reference proteome</keyword>
<proteinExistence type="predicted"/>
<accession>A0ACC0VFG4</accession>
<sequence length="97" mass="11638">MGNTPRSIIAYVQEKSPTVLLTPDDIDNFHSRNDIQQLRLELQQARERGEVEFEEYVNDDQDLWRLFIGFMEMRDLAQKHSRVSMFFYCTYKTNKTK</sequence>